<protein>
    <submittedName>
        <fullName evidence="2 3">Uncharacterized protein</fullName>
    </submittedName>
</protein>
<feature type="chain" id="PRO_5008789110" evidence="1">
    <location>
        <begin position="19"/>
        <end position="979"/>
    </location>
</feature>
<keyword evidence="4" id="KW-1185">Reference proteome</keyword>
<feature type="signal peptide" evidence="1">
    <location>
        <begin position="1"/>
        <end position="18"/>
    </location>
</feature>
<dbReference type="Gene3D" id="1.25.40.10">
    <property type="entry name" value="Tetratricopeptide repeat domain"/>
    <property type="match status" value="2"/>
</dbReference>
<evidence type="ECO:0000256" key="1">
    <source>
        <dbReference type="SAM" id="SignalP"/>
    </source>
</evidence>
<dbReference type="SUPFAM" id="SSF81901">
    <property type="entry name" value="HCP-like"/>
    <property type="match status" value="3"/>
</dbReference>
<dbReference type="InterPro" id="IPR006597">
    <property type="entry name" value="Sel1-like"/>
</dbReference>
<dbReference type="InterPro" id="IPR042756">
    <property type="entry name" value="Sel-1L3"/>
</dbReference>
<evidence type="ECO:0000313" key="3">
    <source>
        <dbReference type="EnsemblMetazoa" id="CapteP191910"/>
    </source>
</evidence>
<evidence type="ECO:0000313" key="2">
    <source>
        <dbReference type="EMBL" id="ELU16606.1"/>
    </source>
</evidence>
<dbReference type="EMBL" id="KB293048">
    <property type="protein sequence ID" value="ELU16606.1"/>
    <property type="molecule type" value="Genomic_DNA"/>
</dbReference>
<dbReference type="Pfam" id="PF08238">
    <property type="entry name" value="Sel1"/>
    <property type="match status" value="6"/>
</dbReference>
<dbReference type="PANTHER" id="PTHR44444">
    <property type="entry name" value="PROTEIN SEL-1 HOMOLOG 3"/>
    <property type="match status" value="1"/>
</dbReference>
<dbReference type="Proteomes" id="UP000014760">
    <property type="component" value="Unassembled WGS sequence"/>
</dbReference>
<accession>R7VJM4</accession>
<sequence>MTLVVTLLVLLVAQFSTANQDYVSIIRAPRLIQDGTTLVVTFECSRLLIIGVELRVSTEVTFNFEVFSSEWECSPILKPQEKTITVKLPSSLAYQPDHEVPDSLIPDHAVFVAWMLHPDVHANIKGFDGDFYEASSTRLSYDVHFLPPFSRPQRPSSTCPQWIKQWTAPTFAPVTPWQPEVLHGVDFPVVMSNGPYGIHRVFESFSDPTRERIRLLQINRPVFTIVLTVYLDEYCPMLCGLFHRVKWNDDLLTPVIYITSQGHLHVQYTTRNAGQHAFRVTGSKIVPTKQWVRIYLSYQDKKFTMGCQYGVNFTTEWQDVHRVPSSHVVYLDEHEGVTAFGGSEVANSFLGFMGDAIVYRGRSLPLSQVPKPCPSHPMYTFNLDKTNSKCRALQSWLRAYKSHLWSQQSEDHCEPTSSFAKWTKYIATQNTCKPHEGAEYYNEINQIIEAHKITGSLEISQKLQSAAMDAIVSPNDVPGKVRSLEQAACLGSNEASFVLATIQINGVGTKSDVEQGLTSLFHCAIQRHPLCLMALAHRHMHALDGFTADPVVAYAYYREVGEMSKHEKNTHSHDGVMTEHVRLTDDVAMDAQTAEGDDVFEWLRNRAAAGAVDAQRNLARLMYWGQQGVKRNVELAMQYYKAGAENSNDPGAQYDYGVVLLKGHGTKKNEAAAMQQFEKLGARGDHRALNALGWYALERKKDPREAEELFSKADELGNPDAAYNLGHMYWRGRTADKKRQQRRAFAFMSRGAARGSLEAGLSVSSFNMRGHPEVPRNTGLAVEWARFIAEKHPSIGRHLRQGLKAVQGRDWFRALLFYHVAAETGVEVATFNLAHLCETDPEGLLQHIERECMIRNYRLSIQQRSTNAVHHEALIKVGDFHWEQSNASDAVELYTQAAAKGDPQGFFNLAYLVEEGVELPESTRRKLSLPSDTTKSSVIISLYKKCQMSHRKGAYLPCTLALWRFNAQEYWNSVLGWVS</sequence>
<dbReference type="InterPro" id="IPR011990">
    <property type="entry name" value="TPR-like_helical_dom_sf"/>
</dbReference>
<reference evidence="4" key="1">
    <citation type="submission" date="2012-12" db="EMBL/GenBank/DDBJ databases">
        <authorList>
            <person name="Hellsten U."/>
            <person name="Grimwood J."/>
            <person name="Chapman J.A."/>
            <person name="Shapiro H."/>
            <person name="Aerts A."/>
            <person name="Otillar R.P."/>
            <person name="Terry A.Y."/>
            <person name="Boore J.L."/>
            <person name="Simakov O."/>
            <person name="Marletaz F."/>
            <person name="Cho S.-J."/>
            <person name="Edsinger-Gonzales E."/>
            <person name="Havlak P."/>
            <person name="Kuo D.-H."/>
            <person name="Larsson T."/>
            <person name="Lv J."/>
            <person name="Arendt D."/>
            <person name="Savage R."/>
            <person name="Osoegawa K."/>
            <person name="de Jong P."/>
            <person name="Lindberg D.R."/>
            <person name="Seaver E.C."/>
            <person name="Weisblat D.A."/>
            <person name="Putnam N.H."/>
            <person name="Grigoriev I.V."/>
            <person name="Rokhsar D.S."/>
        </authorList>
    </citation>
    <scope>NUCLEOTIDE SEQUENCE</scope>
    <source>
        <strain evidence="4">I ESC-2004</strain>
    </source>
</reference>
<reference evidence="3" key="3">
    <citation type="submission" date="2015-06" db="UniProtKB">
        <authorList>
            <consortium name="EnsemblMetazoa"/>
        </authorList>
    </citation>
    <scope>IDENTIFICATION</scope>
</reference>
<organism evidence="2">
    <name type="scientific">Capitella teleta</name>
    <name type="common">Polychaete worm</name>
    <dbReference type="NCBI Taxonomy" id="283909"/>
    <lineage>
        <taxon>Eukaryota</taxon>
        <taxon>Metazoa</taxon>
        <taxon>Spiralia</taxon>
        <taxon>Lophotrochozoa</taxon>
        <taxon>Annelida</taxon>
        <taxon>Polychaeta</taxon>
        <taxon>Sedentaria</taxon>
        <taxon>Scolecida</taxon>
        <taxon>Capitellidae</taxon>
        <taxon>Capitella</taxon>
    </lineage>
</organism>
<dbReference type="AlphaFoldDB" id="R7VJM4"/>
<proteinExistence type="predicted"/>
<reference evidence="2 4" key="2">
    <citation type="journal article" date="2013" name="Nature">
        <title>Insights into bilaterian evolution from three spiralian genomes.</title>
        <authorList>
            <person name="Simakov O."/>
            <person name="Marletaz F."/>
            <person name="Cho S.J."/>
            <person name="Edsinger-Gonzales E."/>
            <person name="Havlak P."/>
            <person name="Hellsten U."/>
            <person name="Kuo D.H."/>
            <person name="Larsson T."/>
            <person name="Lv J."/>
            <person name="Arendt D."/>
            <person name="Savage R."/>
            <person name="Osoegawa K."/>
            <person name="de Jong P."/>
            <person name="Grimwood J."/>
            <person name="Chapman J.A."/>
            <person name="Shapiro H."/>
            <person name="Aerts A."/>
            <person name="Otillar R.P."/>
            <person name="Terry A.Y."/>
            <person name="Boore J.L."/>
            <person name="Grigoriev I.V."/>
            <person name="Lindberg D.R."/>
            <person name="Seaver E.C."/>
            <person name="Weisblat D.A."/>
            <person name="Putnam N.H."/>
            <person name="Rokhsar D.S."/>
        </authorList>
    </citation>
    <scope>NUCLEOTIDE SEQUENCE</scope>
    <source>
        <strain evidence="2 4">I ESC-2004</strain>
    </source>
</reference>
<dbReference type="SMART" id="SM00671">
    <property type="entry name" value="SEL1"/>
    <property type="match status" value="7"/>
</dbReference>
<dbReference type="HOGENOM" id="CLU_011209_0_0_1"/>
<dbReference type="OrthoDB" id="272077at2759"/>
<dbReference type="OMA" id="HAGYKHT"/>
<dbReference type="STRING" id="283909.R7VJM4"/>
<dbReference type="EMBL" id="AMQN01004260">
    <property type="status" value="NOT_ANNOTATED_CDS"/>
    <property type="molecule type" value="Genomic_DNA"/>
</dbReference>
<dbReference type="PANTHER" id="PTHR44444:SF6">
    <property type="entry name" value="LAMININ G DOMAIN-CONTAINING PROTEIN"/>
    <property type="match status" value="1"/>
</dbReference>
<evidence type="ECO:0000313" key="4">
    <source>
        <dbReference type="Proteomes" id="UP000014760"/>
    </source>
</evidence>
<gene>
    <name evidence="2" type="ORF">CAPTEDRAFT_191910</name>
</gene>
<keyword evidence="1" id="KW-0732">Signal</keyword>
<dbReference type="EnsemblMetazoa" id="CapteT191910">
    <property type="protein sequence ID" value="CapteP191910"/>
    <property type="gene ID" value="CapteG191910"/>
</dbReference>
<name>R7VJM4_CAPTE</name>